<evidence type="ECO:0000256" key="6">
    <source>
        <dbReference type="ARBA" id="ARBA00022683"/>
    </source>
</evidence>
<dbReference type="PROSITE" id="PS51094">
    <property type="entry name" value="PTS_EIIA_TYPE_2"/>
    <property type="match status" value="1"/>
</dbReference>
<accession>A0A0F4KYB4</accession>
<evidence type="ECO:0000259" key="11">
    <source>
        <dbReference type="PROSITE" id="PS51094"/>
    </source>
</evidence>
<dbReference type="PANTHER" id="PTHR36203">
    <property type="entry name" value="ASCORBATE-SPECIFIC PTS SYSTEM EIIA COMPONENT"/>
    <property type="match status" value="1"/>
</dbReference>
<evidence type="ECO:0000256" key="8">
    <source>
        <dbReference type="ARBA" id="ARBA00037387"/>
    </source>
</evidence>
<comment type="function">
    <text evidence="8">The phosphoenolpyruvate-dependent sugar phosphotransferase system (sugar PTS), a major carbohydrate active transport system, catalyzes the phosphorylation of incoming sugar substrates concomitantly with their translocation across the cell membrane. The enzyme II UlaABC PTS system is involved in ascorbate transport.</text>
</comment>
<feature type="domain" description="PTS EIIA type-2" evidence="11">
    <location>
        <begin position="6"/>
        <end position="152"/>
    </location>
</feature>
<keyword evidence="6" id="KW-0598">Phosphotransferase system</keyword>
<gene>
    <name evidence="12" type="ORF">JG29_00350</name>
</gene>
<dbReference type="Proteomes" id="UP000033695">
    <property type="component" value="Unassembled WGS sequence"/>
</dbReference>
<dbReference type="RefSeq" id="WP_232297060.1">
    <property type="nucleotide sequence ID" value="NZ_JBHTHW010000004.1"/>
</dbReference>
<dbReference type="CDD" id="cd00211">
    <property type="entry name" value="PTS_IIA_fru"/>
    <property type="match status" value="1"/>
</dbReference>
<keyword evidence="4" id="KW-0597">Phosphoprotein</keyword>
<dbReference type="InterPro" id="IPR051351">
    <property type="entry name" value="Ascorbate-PTS_EIIA_comp"/>
</dbReference>
<evidence type="ECO:0000256" key="9">
    <source>
        <dbReference type="ARBA" id="ARBA00041175"/>
    </source>
</evidence>
<dbReference type="PATRIC" id="fig|1218508.4.peg.36"/>
<comment type="caution">
    <text evidence="12">The sequence shown here is derived from an EMBL/GenBank/DDBJ whole genome shotgun (WGS) entry which is preliminary data.</text>
</comment>
<dbReference type="STRING" id="1218508.JG29_00350"/>
<proteinExistence type="predicted"/>
<evidence type="ECO:0000256" key="1">
    <source>
        <dbReference type="ARBA" id="ARBA00004496"/>
    </source>
</evidence>
<name>A0A0F4KYB4_9LACO</name>
<dbReference type="AlphaFoldDB" id="A0A0F4KYB4"/>
<keyword evidence="3" id="KW-0963">Cytoplasm</keyword>
<dbReference type="PANTHER" id="PTHR36203:SF1">
    <property type="entry name" value="ASCORBATE-SPECIFIC PTS SYSTEM EIIA COMPONENT"/>
    <property type="match status" value="1"/>
</dbReference>
<evidence type="ECO:0000256" key="7">
    <source>
        <dbReference type="ARBA" id="ARBA00022777"/>
    </source>
</evidence>
<dbReference type="SUPFAM" id="SSF55804">
    <property type="entry name" value="Phoshotransferase/anion transport protein"/>
    <property type="match status" value="1"/>
</dbReference>
<keyword evidence="5" id="KW-0808">Transferase</keyword>
<dbReference type="GO" id="GO:0005737">
    <property type="term" value="C:cytoplasm"/>
    <property type="evidence" value="ECO:0007669"/>
    <property type="project" value="UniProtKB-SubCell"/>
</dbReference>
<evidence type="ECO:0000256" key="10">
    <source>
        <dbReference type="ARBA" id="ARBA00042072"/>
    </source>
</evidence>
<dbReference type="InterPro" id="IPR016152">
    <property type="entry name" value="PTrfase/Anion_transptr"/>
</dbReference>
<dbReference type="Gene3D" id="3.40.930.10">
    <property type="entry name" value="Mannitol-specific EII, Chain A"/>
    <property type="match status" value="1"/>
</dbReference>
<evidence type="ECO:0000256" key="5">
    <source>
        <dbReference type="ARBA" id="ARBA00022679"/>
    </source>
</evidence>
<dbReference type="GO" id="GO:0009401">
    <property type="term" value="P:phosphoenolpyruvate-dependent sugar phosphotransferase system"/>
    <property type="evidence" value="ECO:0007669"/>
    <property type="project" value="UniProtKB-KW"/>
</dbReference>
<reference evidence="12 13" key="1">
    <citation type="submission" date="2014-12" db="EMBL/GenBank/DDBJ databases">
        <title>Comparative genomics of the lactic acid bacteria isolated from the honey bee gut.</title>
        <authorList>
            <person name="Ellegaard K.M."/>
            <person name="Tamarit D."/>
            <person name="Javelind E."/>
            <person name="Olofsson T."/>
            <person name="Andersson S.G."/>
            <person name="Vasquez A."/>
        </authorList>
    </citation>
    <scope>NUCLEOTIDE SEQUENCE [LARGE SCALE GENOMIC DNA]</scope>
    <source>
        <strain evidence="12 13">Hon2</strain>
    </source>
</reference>
<dbReference type="GO" id="GO:0016301">
    <property type="term" value="F:kinase activity"/>
    <property type="evidence" value="ECO:0007669"/>
    <property type="project" value="UniProtKB-KW"/>
</dbReference>
<dbReference type="HOGENOM" id="CLU_072531_2_0_9"/>
<evidence type="ECO:0000256" key="2">
    <source>
        <dbReference type="ARBA" id="ARBA00022448"/>
    </source>
</evidence>
<sequence length="158" mass="17290">MAGKVITLSPKAIQFKVPVQNWQEALYVTSKPLLNMGIIKKSYIDRMIASVNQYGPYIVIAPGIALGHARPGNDIRHTAIALATLDPAINFGNKINDPVDIVIILAASNNNDHLELLQKLVKFLNNSQNLAYLKSSSSDSDADCISRLINEGENYESI</sequence>
<keyword evidence="2" id="KW-0813">Transport</keyword>
<dbReference type="InterPro" id="IPR002178">
    <property type="entry name" value="PTS_EIIA_type-2_dom"/>
</dbReference>
<organism evidence="12 13">
    <name type="scientific">Bombilactobacillus mellis</name>
    <dbReference type="NCBI Taxonomy" id="1218508"/>
    <lineage>
        <taxon>Bacteria</taxon>
        <taxon>Bacillati</taxon>
        <taxon>Bacillota</taxon>
        <taxon>Bacilli</taxon>
        <taxon>Lactobacillales</taxon>
        <taxon>Lactobacillaceae</taxon>
        <taxon>Bombilactobacillus</taxon>
    </lineage>
</organism>
<keyword evidence="7" id="KW-0418">Kinase</keyword>
<dbReference type="Pfam" id="PF00359">
    <property type="entry name" value="PTS_EIIA_2"/>
    <property type="match status" value="1"/>
</dbReference>
<evidence type="ECO:0000256" key="3">
    <source>
        <dbReference type="ARBA" id="ARBA00022490"/>
    </source>
</evidence>
<evidence type="ECO:0000313" key="12">
    <source>
        <dbReference type="EMBL" id="KJY50993.1"/>
    </source>
</evidence>
<evidence type="ECO:0000256" key="4">
    <source>
        <dbReference type="ARBA" id="ARBA00022553"/>
    </source>
</evidence>
<comment type="subcellular location">
    <subcellularLocation>
        <location evidence="1">Cytoplasm</location>
    </subcellularLocation>
</comment>
<evidence type="ECO:0000313" key="13">
    <source>
        <dbReference type="Proteomes" id="UP000033695"/>
    </source>
</evidence>
<dbReference type="EMBL" id="JXBZ01000002">
    <property type="protein sequence ID" value="KJY50993.1"/>
    <property type="molecule type" value="Genomic_DNA"/>
</dbReference>
<protein>
    <recommendedName>
        <fullName evidence="9">Ascorbate-specific PTS system EIIA component</fullName>
    </recommendedName>
    <alternativeName>
        <fullName evidence="10">Ascorbate-specific phosphotransferase enzyme IIA component</fullName>
    </alternativeName>
</protein>
<keyword evidence="13" id="KW-1185">Reference proteome</keyword>